<evidence type="ECO:0000256" key="4">
    <source>
        <dbReference type="ARBA" id="ARBA00023040"/>
    </source>
</evidence>
<dbReference type="SUPFAM" id="SSF81321">
    <property type="entry name" value="Family A G protein-coupled receptor-like"/>
    <property type="match status" value="1"/>
</dbReference>
<keyword evidence="7 8" id="KW-0807">Transducer</keyword>
<dbReference type="EMBL" id="CALNXI010001106">
    <property type="protein sequence ID" value="CAH3155756.1"/>
    <property type="molecule type" value="Genomic_DNA"/>
</dbReference>
<keyword evidence="3 10" id="KW-1133">Transmembrane helix</keyword>
<protein>
    <recommendedName>
        <fullName evidence="11">G-protein coupled receptors family 1 profile domain-containing protein</fullName>
    </recommendedName>
</protein>
<evidence type="ECO:0000256" key="10">
    <source>
        <dbReference type="SAM" id="Phobius"/>
    </source>
</evidence>
<dbReference type="PRINTS" id="PR00237">
    <property type="entry name" value="GPCRRHODOPSN"/>
</dbReference>
<dbReference type="PROSITE" id="PS50262">
    <property type="entry name" value="G_PROTEIN_RECEP_F1_2"/>
    <property type="match status" value="1"/>
</dbReference>
<keyword evidence="2 8" id="KW-0812">Transmembrane</keyword>
<keyword evidence="5 10" id="KW-0472">Membrane</keyword>
<dbReference type="Pfam" id="PF00001">
    <property type="entry name" value="7tm_1"/>
    <property type="match status" value="1"/>
</dbReference>
<organism evidence="12 13">
    <name type="scientific">Porites evermanni</name>
    <dbReference type="NCBI Taxonomy" id="104178"/>
    <lineage>
        <taxon>Eukaryota</taxon>
        <taxon>Metazoa</taxon>
        <taxon>Cnidaria</taxon>
        <taxon>Anthozoa</taxon>
        <taxon>Hexacorallia</taxon>
        <taxon>Scleractinia</taxon>
        <taxon>Fungiina</taxon>
        <taxon>Poritidae</taxon>
        <taxon>Porites</taxon>
    </lineage>
</organism>
<evidence type="ECO:0000256" key="6">
    <source>
        <dbReference type="ARBA" id="ARBA00023170"/>
    </source>
</evidence>
<evidence type="ECO:0000313" key="12">
    <source>
        <dbReference type="EMBL" id="CAH3155756.1"/>
    </source>
</evidence>
<feature type="transmembrane region" description="Helical" evidence="10">
    <location>
        <begin position="196"/>
        <end position="220"/>
    </location>
</feature>
<evidence type="ECO:0000256" key="5">
    <source>
        <dbReference type="ARBA" id="ARBA00023136"/>
    </source>
</evidence>
<evidence type="ECO:0000256" key="9">
    <source>
        <dbReference type="SAM" id="MobiDB-lite"/>
    </source>
</evidence>
<dbReference type="PROSITE" id="PS00237">
    <property type="entry name" value="G_PROTEIN_RECEP_F1_1"/>
    <property type="match status" value="1"/>
</dbReference>
<evidence type="ECO:0000256" key="2">
    <source>
        <dbReference type="ARBA" id="ARBA00022692"/>
    </source>
</evidence>
<evidence type="ECO:0000313" key="13">
    <source>
        <dbReference type="Proteomes" id="UP001159427"/>
    </source>
</evidence>
<evidence type="ECO:0000256" key="1">
    <source>
        <dbReference type="ARBA" id="ARBA00004141"/>
    </source>
</evidence>
<keyword evidence="4 8" id="KW-0297">G-protein coupled receptor</keyword>
<dbReference type="InterPro" id="IPR017452">
    <property type="entry name" value="GPCR_Rhodpsn_7TM"/>
</dbReference>
<name>A0ABN8Q2J8_9CNID</name>
<evidence type="ECO:0000256" key="3">
    <source>
        <dbReference type="ARBA" id="ARBA00022989"/>
    </source>
</evidence>
<dbReference type="Gene3D" id="1.20.1070.10">
    <property type="entry name" value="Rhodopsin 7-helix transmembrane proteins"/>
    <property type="match status" value="1"/>
</dbReference>
<sequence>MNSSNQTTTPINVATLAPSHSMGTKFGFTLAYATIFLIALFGNSIGLYVVSAKAPSKRITYLLIKNLAVADLILTLIVMPNAVWIMYFDDNRWFGGTMGTITCKIVFYAITVSIAASVITLTIISIDRFFAIFFPLKLTLFHKHKTITMVIWFVSLLAATPYLLLFKVKKRGDYYICFPEWPWSEDLKETYLVMRAFHIFAFIAFYALPLLITAVVNCLIARRVWFHKYPGNATSFNKTLTGAARRKVVRMLTIIVVGFALCWLPTYLNHYFMYFQPAVWDKTDIAIWNFNFWLAHANSAINPLFYIALNRSFRNAFLDTTAGLFACPIRVANHCMAWFAEESSASYLSQETEHVARHRQWNGFRSSGSRSVGRNGTGRTHETKL</sequence>
<feature type="transmembrane region" description="Helical" evidence="10">
    <location>
        <begin position="288"/>
        <end position="309"/>
    </location>
</feature>
<evidence type="ECO:0000256" key="7">
    <source>
        <dbReference type="ARBA" id="ARBA00023224"/>
    </source>
</evidence>
<comment type="similarity">
    <text evidence="8">Belongs to the G-protein coupled receptor 1 family.</text>
</comment>
<feature type="transmembrane region" description="Helical" evidence="10">
    <location>
        <begin position="248"/>
        <end position="268"/>
    </location>
</feature>
<feature type="transmembrane region" description="Helical" evidence="10">
    <location>
        <begin position="62"/>
        <end position="85"/>
    </location>
</feature>
<feature type="transmembrane region" description="Helical" evidence="10">
    <location>
        <begin position="147"/>
        <end position="165"/>
    </location>
</feature>
<accession>A0ABN8Q2J8</accession>
<dbReference type="PANTHER" id="PTHR45695">
    <property type="entry name" value="LEUCOKININ RECEPTOR-RELATED"/>
    <property type="match status" value="1"/>
</dbReference>
<reference evidence="12 13" key="1">
    <citation type="submission" date="2022-05" db="EMBL/GenBank/DDBJ databases">
        <authorList>
            <consortium name="Genoscope - CEA"/>
            <person name="William W."/>
        </authorList>
    </citation>
    <scope>NUCLEOTIDE SEQUENCE [LARGE SCALE GENOMIC DNA]</scope>
</reference>
<proteinExistence type="inferred from homology"/>
<dbReference type="InterPro" id="IPR000276">
    <property type="entry name" value="GPCR_Rhodpsn"/>
</dbReference>
<feature type="transmembrane region" description="Helical" evidence="10">
    <location>
        <begin position="30"/>
        <end position="50"/>
    </location>
</feature>
<feature type="domain" description="G-protein coupled receptors family 1 profile" evidence="11">
    <location>
        <begin position="42"/>
        <end position="306"/>
    </location>
</feature>
<keyword evidence="13" id="KW-1185">Reference proteome</keyword>
<dbReference type="Proteomes" id="UP001159427">
    <property type="component" value="Unassembled WGS sequence"/>
</dbReference>
<evidence type="ECO:0000256" key="8">
    <source>
        <dbReference type="RuleBase" id="RU000688"/>
    </source>
</evidence>
<comment type="subcellular location">
    <subcellularLocation>
        <location evidence="1">Membrane</location>
        <topology evidence="1">Multi-pass membrane protein</topology>
    </subcellularLocation>
</comment>
<feature type="compositionally biased region" description="Low complexity" evidence="9">
    <location>
        <begin position="366"/>
        <end position="378"/>
    </location>
</feature>
<evidence type="ECO:0000259" key="11">
    <source>
        <dbReference type="PROSITE" id="PS50262"/>
    </source>
</evidence>
<feature type="region of interest" description="Disordered" evidence="9">
    <location>
        <begin position="366"/>
        <end position="385"/>
    </location>
</feature>
<keyword evidence="6 8" id="KW-0675">Receptor</keyword>
<gene>
    <name evidence="12" type="ORF">PEVE_00001935</name>
</gene>
<dbReference type="PANTHER" id="PTHR45695:SF9">
    <property type="entry name" value="LEUCOKININ RECEPTOR"/>
    <property type="match status" value="1"/>
</dbReference>
<dbReference type="SMART" id="SM01381">
    <property type="entry name" value="7TM_GPCR_Srsx"/>
    <property type="match status" value="1"/>
</dbReference>
<feature type="transmembrane region" description="Helical" evidence="10">
    <location>
        <begin position="105"/>
        <end position="126"/>
    </location>
</feature>
<comment type="caution">
    <text evidence="12">The sequence shown here is derived from an EMBL/GenBank/DDBJ whole genome shotgun (WGS) entry which is preliminary data.</text>
</comment>